<evidence type="ECO:0000313" key="3">
    <source>
        <dbReference type="Proteomes" id="UP000619479"/>
    </source>
</evidence>
<proteinExistence type="predicted"/>
<comment type="caution">
    <text evidence="2">The sequence shown here is derived from an EMBL/GenBank/DDBJ whole genome shotgun (WGS) entry which is preliminary data.</text>
</comment>
<gene>
    <name evidence="2" type="ORF">Acy02nite_38250</name>
</gene>
<dbReference type="EMBL" id="BOMH01000028">
    <property type="protein sequence ID" value="GID65944.1"/>
    <property type="molecule type" value="Genomic_DNA"/>
</dbReference>
<evidence type="ECO:0008006" key="4">
    <source>
        <dbReference type="Google" id="ProtNLM"/>
    </source>
</evidence>
<organism evidence="2 3">
    <name type="scientific">Actinoplanes cyaneus</name>
    <dbReference type="NCBI Taxonomy" id="52696"/>
    <lineage>
        <taxon>Bacteria</taxon>
        <taxon>Bacillati</taxon>
        <taxon>Actinomycetota</taxon>
        <taxon>Actinomycetes</taxon>
        <taxon>Micromonosporales</taxon>
        <taxon>Micromonosporaceae</taxon>
        <taxon>Actinoplanes</taxon>
    </lineage>
</organism>
<keyword evidence="3" id="KW-1185">Reference proteome</keyword>
<dbReference type="Proteomes" id="UP000619479">
    <property type="component" value="Unassembled WGS sequence"/>
</dbReference>
<reference evidence="2" key="1">
    <citation type="submission" date="2021-01" db="EMBL/GenBank/DDBJ databases">
        <title>Whole genome shotgun sequence of Actinoplanes cyaneus NBRC 14990.</title>
        <authorList>
            <person name="Komaki H."/>
            <person name="Tamura T."/>
        </authorList>
    </citation>
    <scope>NUCLEOTIDE SEQUENCE</scope>
    <source>
        <strain evidence="2">NBRC 14990</strain>
    </source>
</reference>
<sequence length="163" mass="17454">MPSTDDHRINRVHIRTLATFSPQRRGHPAIMERGNSKHGTVLDEQMAQEVRGSLQGVAGGRAEEWHTPEPAGEDQPRVTIAPNGDFGRGIPNGVGSAQGEAMSRFGSFLGRNAFPGDREALEASARSMSAPDDVLRRIASLPEGRTFVNTAEAWHASGEGGTT</sequence>
<name>A0A919M7Z6_9ACTN</name>
<evidence type="ECO:0000256" key="1">
    <source>
        <dbReference type="SAM" id="MobiDB-lite"/>
    </source>
</evidence>
<feature type="region of interest" description="Disordered" evidence="1">
    <location>
        <begin position="59"/>
        <end position="98"/>
    </location>
</feature>
<protein>
    <recommendedName>
        <fullName evidence="4">DUF2795 domain-containing protein</fullName>
    </recommendedName>
</protein>
<accession>A0A919M7Z6</accession>
<dbReference type="InterPro" id="IPR021527">
    <property type="entry name" value="DUF2795"/>
</dbReference>
<evidence type="ECO:0000313" key="2">
    <source>
        <dbReference type="EMBL" id="GID65944.1"/>
    </source>
</evidence>
<dbReference type="Pfam" id="PF11387">
    <property type="entry name" value="DUF2795"/>
    <property type="match status" value="1"/>
</dbReference>
<dbReference type="AlphaFoldDB" id="A0A919M7Z6"/>